<dbReference type="PANTHER" id="PTHR45825:SF11">
    <property type="entry name" value="ALPHA AMYLASE DOMAIN-CONTAINING PROTEIN"/>
    <property type="match status" value="1"/>
</dbReference>
<dbReference type="GO" id="GO:0009011">
    <property type="term" value="F:alpha-1,4-glucan glucosyltransferase (ADP-glucose donor) activity"/>
    <property type="evidence" value="ECO:0007669"/>
    <property type="project" value="UniProtKB-EC"/>
</dbReference>
<evidence type="ECO:0000313" key="7">
    <source>
        <dbReference type="Proteomes" id="UP000516305"/>
    </source>
</evidence>
<evidence type="ECO:0000313" key="6">
    <source>
        <dbReference type="EMBL" id="QNR22644.1"/>
    </source>
</evidence>
<feature type="domain" description="Starch synthase catalytic" evidence="5">
    <location>
        <begin position="5"/>
        <end position="226"/>
    </location>
</feature>
<evidence type="ECO:0000256" key="2">
    <source>
        <dbReference type="ARBA" id="ARBA00012588"/>
    </source>
</evidence>
<keyword evidence="4" id="KW-0808">Transferase</keyword>
<name>A0A7H0VA96_9FLAO</name>
<dbReference type="KEGG" id="chyd:H4K34_09625"/>
<dbReference type="AlphaFoldDB" id="A0A7H0VA96"/>
<dbReference type="Gene3D" id="3.40.50.2000">
    <property type="entry name" value="Glycogen Phosphorylase B"/>
    <property type="match status" value="1"/>
</dbReference>
<dbReference type="InterPro" id="IPR013534">
    <property type="entry name" value="Starch_synth_cat_dom"/>
</dbReference>
<evidence type="ECO:0000259" key="5">
    <source>
        <dbReference type="Pfam" id="PF08323"/>
    </source>
</evidence>
<dbReference type="RefSeq" id="WP_210757210.1">
    <property type="nucleotide sequence ID" value="NZ_CP060139.1"/>
</dbReference>
<evidence type="ECO:0000256" key="1">
    <source>
        <dbReference type="ARBA" id="ARBA00001478"/>
    </source>
</evidence>
<accession>A0A7H0VA96</accession>
<dbReference type="EMBL" id="CP060139">
    <property type="protein sequence ID" value="QNR22644.1"/>
    <property type="molecule type" value="Genomic_DNA"/>
</dbReference>
<evidence type="ECO:0000256" key="3">
    <source>
        <dbReference type="ARBA" id="ARBA00022676"/>
    </source>
</evidence>
<protein>
    <recommendedName>
        <fullName evidence="2">starch synthase</fullName>
        <ecNumber evidence="2">2.4.1.21</ecNumber>
    </recommendedName>
</protein>
<keyword evidence="3" id="KW-0328">Glycosyltransferase</keyword>
<dbReference type="PANTHER" id="PTHR45825">
    <property type="entry name" value="GRANULE-BOUND STARCH SYNTHASE 1, CHLOROPLASTIC/AMYLOPLASTIC"/>
    <property type="match status" value="1"/>
</dbReference>
<organism evidence="6 7">
    <name type="scientific">Croceimicrobium hydrocarbonivorans</name>
    <dbReference type="NCBI Taxonomy" id="2761580"/>
    <lineage>
        <taxon>Bacteria</taxon>
        <taxon>Pseudomonadati</taxon>
        <taxon>Bacteroidota</taxon>
        <taxon>Flavobacteriia</taxon>
        <taxon>Flavobacteriales</taxon>
        <taxon>Owenweeksiaceae</taxon>
        <taxon>Croceimicrobium</taxon>
    </lineage>
</organism>
<reference evidence="6 7" key="1">
    <citation type="submission" date="2020-08" db="EMBL/GenBank/DDBJ databases">
        <title>Croceimicrobium hydrocarbonivorans gen. nov., sp. nov., a novel marine bacterium isolated from a bacterial consortium that degrades polyethylene terephthalate.</title>
        <authorList>
            <person name="Liu R."/>
        </authorList>
    </citation>
    <scope>NUCLEOTIDE SEQUENCE [LARGE SCALE GENOMIC DNA]</scope>
    <source>
        <strain evidence="6 7">A20-9</strain>
    </source>
</reference>
<proteinExistence type="predicted"/>
<keyword evidence="7" id="KW-1185">Reference proteome</keyword>
<evidence type="ECO:0000256" key="4">
    <source>
        <dbReference type="ARBA" id="ARBA00022679"/>
    </source>
</evidence>
<comment type="catalytic activity">
    <reaction evidence="1">
        <text>[(1-&gt;4)-alpha-D-glucosyl](n) + ADP-alpha-D-glucose = [(1-&gt;4)-alpha-D-glucosyl](n+1) + ADP + H(+)</text>
        <dbReference type="Rhea" id="RHEA:18189"/>
        <dbReference type="Rhea" id="RHEA-COMP:9584"/>
        <dbReference type="Rhea" id="RHEA-COMP:9587"/>
        <dbReference type="ChEBI" id="CHEBI:15378"/>
        <dbReference type="ChEBI" id="CHEBI:15444"/>
        <dbReference type="ChEBI" id="CHEBI:57498"/>
        <dbReference type="ChEBI" id="CHEBI:456216"/>
        <dbReference type="EC" id="2.4.1.21"/>
    </reaction>
</comment>
<dbReference type="Proteomes" id="UP000516305">
    <property type="component" value="Chromosome"/>
</dbReference>
<dbReference type="Pfam" id="PF08323">
    <property type="entry name" value="Glyco_transf_5"/>
    <property type="match status" value="1"/>
</dbReference>
<sequence>MDSKRILYVSQEIHPYLPENEISKPSLEMPRRMNESGHQVRVFMPRYGLINERRHQLHEVIRLSGINIIVNDEDQPLIIKVASVPQARMQVYFIDNDEFFKRKAIFYNEDEEFHDDNDKRAIFFCRGVIETVKKLGWSPDIIHCHGWMASFLPLYLKKFHHDDPMFSDSKTVLSVYGATEENLSKGLPDYLRFDGLSDEEVAPFADANISSVYKANMAYCDGVALSGSKLTDEMKDYVSKNVSSMIDLTESEDPNSEIAKLYEQVIVEEESLA</sequence>
<gene>
    <name evidence="6" type="ORF">H4K34_09625</name>
</gene>
<dbReference type="SUPFAM" id="SSF53756">
    <property type="entry name" value="UDP-Glycosyltransferase/glycogen phosphorylase"/>
    <property type="match status" value="1"/>
</dbReference>
<dbReference type="EC" id="2.4.1.21" evidence="2"/>